<feature type="domain" description="PAS" evidence="2">
    <location>
        <begin position="62"/>
        <end position="132"/>
    </location>
</feature>
<dbReference type="CDD" id="cd01949">
    <property type="entry name" value="GGDEF"/>
    <property type="match status" value="1"/>
</dbReference>
<dbReference type="InterPro" id="IPR029787">
    <property type="entry name" value="Nucleotide_cyclase"/>
</dbReference>
<feature type="coiled-coil region" evidence="1">
    <location>
        <begin position="28"/>
        <end position="65"/>
    </location>
</feature>
<feature type="domain" description="EAL" evidence="3">
    <location>
        <begin position="367"/>
        <end position="622"/>
    </location>
</feature>
<evidence type="ECO:0000256" key="1">
    <source>
        <dbReference type="SAM" id="Coils"/>
    </source>
</evidence>
<accession>A0ABV4BEF6</accession>
<feature type="domain" description="GGDEF" evidence="4">
    <location>
        <begin position="225"/>
        <end position="358"/>
    </location>
</feature>
<dbReference type="InterPro" id="IPR000160">
    <property type="entry name" value="GGDEF_dom"/>
</dbReference>
<dbReference type="Pfam" id="PF08448">
    <property type="entry name" value="PAS_4"/>
    <property type="match status" value="1"/>
</dbReference>
<protein>
    <submittedName>
        <fullName evidence="5">EAL domain-containing protein</fullName>
    </submittedName>
</protein>
<evidence type="ECO:0000259" key="3">
    <source>
        <dbReference type="PROSITE" id="PS50883"/>
    </source>
</evidence>
<dbReference type="InterPro" id="IPR035965">
    <property type="entry name" value="PAS-like_dom_sf"/>
</dbReference>
<gene>
    <name evidence="5" type="ORF">ABC977_10840</name>
</gene>
<dbReference type="CDD" id="cd00130">
    <property type="entry name" value="PAS"/>
    <property type="match status" value="1"/>
</dbReference>
<reference evidence="5 6" key="1">
    <citation type="submission" date="2024-05" db="EMBL/GenBank/DDBJ databases">
        <title>Genome Sequence and Characterization of the New Strain Purple Sulfur Bacterium of Genus Thioalkalicoccus.</title>
        <authorList>
            <person name="Bryantseva I.A."/>
            <person name="Kyndt J.A."/>
            <person name="Imhoff J.F."/>
        </authorList>
    </citation>
    <scope>NUCLEOTIDE SEQUENCE [LARGE SCALE GENOMIC DNA]</scope>
    <source>
        <strain evidence="5 6">Um2</strain>
    </source>
</reference>
<dbReference type="Gene3D" id="3.30.450.20">
    <property type="entry name" value="PAS domain"/>
    <property type="match status" value="1"/>
</dbReference>
<evidence type="ECO:0000313" key="5">
    <source>
        <dbReference type="EMBL" id="MEY6432905.1"/>
    </source>
</evidence>
<evidence type="ECO:0000259" key="2">
    <source>
        <dbReference type="PROSITE" id="PS50112"/>
    </source>
</evidence>
<dbReference type="SUPFAM" id="SSF55785">
    <property type="entry name" value="PYP-like sensor domain (PAS domain)"/>
    <property type="match status" value="1"/>
</dbReference>
<comment type="caution">
    <text evidence="5">The sequence shown here is derived from an EMBL/GenBank/DDBJ whole genome shotgun (WGS) entry which is preliminary data.</text>
</comment>
<dbReference type="Pfam" id="PF00990">
    <property type="entry name" value="GGDEF"/>
    <property type="match status" value="1"/>
</dbReference>
<dbReference type="InterPro" id="IPR001633">
    <property type="entry name" value="EAL_dom"/>
</dbReference>
<dbReference type="InterPro" id="IPR052155">
    <property type="entry name" value="Biofilm_reg_signaling"/>
</dbReference>
<dbReference type="EMBL" id="JBDKXB010000013">
    <property type="protein sequence ID" value="MEY6432905.1"/>
    <property type="molecule type" value="Genomic_DNA"/>
</dbReference>
<dbReference type="Proteomes" id="UP001564408">
    <property type="component" value="Unassembled WGS sequence"/>
</dbReference>
<dbReference type="InterPro" id="IPR000014">
    <property type="entry name" value="PAS"/>
</dbReference>
<dbReference type="CDD" id="cd01948">
    <property type="entry name" value="EAL"/>
    <property type="match status" value="1"/>
</dbReference>
<dbReference type="NCBIfam" id="TIGR00229">
    <property type="entry name" value="sensory_box"/>
    <property type="match status" value="1"/>
</dbReference>
<dbReference type="PROSITE" id="PS50112">
    <property type="entry name" value="PAS"/>
    <property type="match status" value="1"/>
</dbReference>
<dbReference type="SMART" id="SM00267">
    <property type="entry name" value="GGDEF"/>
    <property type="match status" value="1"/>
</dbReference>
<dbReference type="PANTHER" id="PTHR44757:SF2">
    <property type="entry name" value="BIOFILM ARCHITECTURE MAINTENANCE PROTEIN MBAA"/>
    <property type="match status" value="1"/>
</dbReference>
<dbReference type="InterPro" id="IPR043128">
    <property type="entry name" value="Rev_trsase/Diguanyl_cyclase"/>
</dbReference>
<dbReference type="RefSeq" id="WP_369667291.1">
    <property type="nucleotide sequence ID" value="NZ_JBDKXB010000013.1"/>
</dbReference>
<proteinExistence type="predicted"/>
<organism evidence="5 6">
    <name type="scientific">Thioalkalicoccus limnaeus</name>
    <dbReference type="NCBI Taxonomy" id="120681"/>
    <lineage>
        <taxon>Bacteria</taxon>
        <taxon>Pseudomonadati</taxon>
        <taxon>Pseudomonadota</taxon>
        <taxon>Gammaproteobacteria</taxon>
        <taxon>Chromatiales</taxon>
        <taxon>Chromatiaceae</taxon>
        <taxon>Thioalkalicoccus</taxon>
    </lineage>
</organism>
<dbReference type="Gene3D" id="3.30.70.270">
    <property type="match status" value="1"/>
</dbReference>
<dbReference type="InterPro" id="IPR013656">
    <property type="entry name" value="PAS_4"/>
</dbReference>
<dbReference type="InterPro" id="IPR035919">
    <property type="entry name" value="EAL_sf"/>
</dbReference>
<sequence>MDPHREGTQDGAHLARAAVMAPDLPEDRATLQRLLRDLRTHQLELEQQNVALRETQRALEISRDRYADLYDRAPVGYCTLDALGVITEINLTAATLFGVPREQLLGTSLARRLPGGQRRALRDLLRRVAATGQHQWVEVAMILQPGDEALHLRLDCGLARADEGVRYQCALLDITEPRRLLDQLRERERQLERLAHQDPLTGLPNRPVFDDRLSQAILQSRRTGRKVAVFFVDLDRFKEINDTHGHAAGDEILKQVSGRLTGHLRDGDTVSRFGGDEFTLLIANLDTSRDAAIIAEKLIHTLGQPYRNGRQTIPLTISVGISLAPDDGHDVDELLTKADTAMYLAKQSGRDGFRFYTAAMTELACKRVALEQDLRQAVTNGEFLLHYQPQLALDTRRLVGIEALVRWQHPRLGLLPPQRFIPLAEEIGLVQEIDAWVLRTACVQRKRWQGDGLADEILMTVNVSSRLLERRGFLAELGTLLRTLELDPRQLSLDVTETAIMAHPGESVAAVTQLQNLGVAIAIDGFGTGFSSLSYLRRLPVTWLKIDRSFIANLPVSDVDGAIVRAILALGRSLGLGVIAMGVETEGQERFLKEQGCSLGQGFLYSPPISDPIPAAKPAALGGVGA</sequence>
<dbReference type="SMART" id="SM00091">
    <property type="entry name" value="PAS"/>
    <property type="match status" value="1"/>
</dbReference>
<dbReference type="Pfam" id="PF00563">
    <property type="entry name" value="EAL"/>
    <property type="match status" value="1"/>
</dbReference>
<evidence type="ECO:0000259" key="4">
    <source>
        <dbReference type="PROSITE" id="PS50887"/>
    </source>
</evidence>
<dbReference type="PANTHER" id="PTHR44757">
    <property type="entry name" value="DIGUANYLATE CYCLASE DGCP"/>
    <property type="match status" value="1"/>
</dbReference>
<keyword evidence="1" id="KW-0175">Coiled coil</keyword>
<dbReference type="PROSITE" id="PS50887">
    <property type="entry name" value="GGDEF"/>
    <property type="match status" value="1"/>
</dbReference>
<evidence type="ECO:0000313" key="6">
    <source>
        <dbReference type="Proteomes" id="UP001564408"/>
    </source>
</evidence>
<dbReference type="Gene3D" id="3.20.20.450">
    <property type="entry name" value="EAL domain"/>
    <property type="match status" value="1"/>
</dbReference>
<dbReference type="SMART" id="SM00052">
    <property type="entry name" value="EAL"/>
    <property type="match status" value="1"/>
</dbReference>
<name>A0ABV4BEF6_9GAMM</name>
<dbReference type="SUPFAM" id="SSF55073">
    <property type="entry name" value="Nucleotide cyclase"/>
    <property type="match status" value="1"/>
</dbReference>
<keyword evidence="6" id="KW-1185">Reference proteome</keyword>
<dbReference type="SUPFAM" id="SSF141868">
    <property type="entry name" value="EAL domain-like"/>
    <property type="match status" value="1"/>
</dbReference>
<dbReference type="PROSITE" id="PS50883">
    <property type="entry name" value="EAL"/>
    <property type="match status" value="1"/>
</dbReference>
<dbReference type="NCBIfam" id="TIGR00254">
    <property type="entry name" value="GGDEF"/>
    <property type="match status" value="1"/>
</dbReference>